<evidence type="ECO:0008006" key="3">
    <source>
        <dbReference type="Google" id="ProtNLM"/>
    </source>
</evidence>
<comment type="caution">
    <text evidence="1">The sequence shown here is derived from an EMBL/GenBank/DDBJ whole genome shotgun (WGS) entry which is preliminary data.</text>
</comment>
<dbReference type="RefSeq" id="WP_241055561.1">
    <property type="nucleotide sequence ID" value="NZ_JAKZBV010000001.1"/>
</dbReference>
<protein>
    <recommendedName>
        <fullName evidence="3">DUF2188 domain-containing protein</fullName>
    </recommendedName>
</protein>
<gene>
    <name evidence="1" type="ORF">L0M17_16935</name>
</gene>
<reference evidence="1 2" key="1">
    <citation type="submission" date="2022-03" db="EMBL/GenBank/DDBJ databases">
        <title>Sinomonas sp. isolated from a soil.</title>
        <authorList>
            <person name="Han J."/>
            <person name="Kim D.-U."/>
        </authorList>
    </citation>
    <scope>NUCLEOTIDE SEQUENCE [LARGE SCALE GENOMIC DNA]</scope>
    <source>
        <strain evidence="1 2">5-5</strain>
    </source>
</reference>
<dbReference type="Proteomes" id="UP001202922">
    <property type="component" value="Unassembled WGS sequence"/>
</dbReference>
<organism evidence="1 2">
    <name type="scientific">Sinomonas terrae</name>
    <dbReference type="NCBI Taxonomy" id="2908838"/>
    <lineage>
        <taxon>Bacteria</taxon>
        <taxon>Bacillati</taxon>
        <taxon>Actinomycetota</taxon>
        <taxon>Actinomycetes</taxon>
        <taxon>Micrococcales</taxon>
        <taxon>Micrococcaceae</taxon>
        <taxon>Sinomonas</taxon>
    </lineage>
</organism>
<sequence>MPNYDLFLTVDDGPEPVFVAQLQADDEWDAATLAENVITRYRSDHLGEVLRRAELRRSDNGLRVLGWPFKQDKQGKQDR</sequence>
<evidence type="ECO:0000313" key="1">
    <source>
        <dbReference type="EMBL" id="MCH6471638.1"/>
    </source>
</evidence>
<accession>A0ABS9U4M5</accession>
<evidence type="ECO:0000313" key="2">
    <source>
        <dbReference type="Proteomes" id="UP001202922"/>
    </source>
</evidence>
<dbReference type="EMBL" id="JAKZBV010000001">
    <property type="protein sequence ID" value="MCH6471638.1"/>
    <property type="molecule type" value="Genomic_DNA"/>
</dbReference>
<proteinExistence type="predicted"/>
<keyword evidence="2" id="KW-1185">Reference proteome</keyword>
<name>A0ABS9U4M5_9MICC</name>